<dbReference type="RefSeq" id="WP_368381470.1">
    <property type="nucleotide sequence ID" value="NZ_JBFRYA010000007.1"/>
</dbReference>
<evidence type="ECO:0000259" key="9">
    <source>
        <dbReference type="PROSITE" id="PS50885"/>
    </source>
</evidence>
<evidence type="ECO:0000256" key="5">
    <source>
        <dbReference type="ARBA" id="ARBA00022679"/>
    </source>
</evidence>
<keyword evidence="11" id="KW-1185">Reference proteome</keyword>
<feature type="domain" description="HAMP" evidence="9">
    <location>
        <begin position="181"/>
        <end position="234"/>
    </location>
</feature>
<dbReference type="SMART" id="SM00387">
    <property type="entry name" value="HATPase_c"/>
    <property type="match status" value="1"/>
</dbReference>
<dbReference type="InterPro" id="IPR003594">
    <property type="entry name" value="HATPase_dom"/>
</dbReference>
<evidence type="ECO:0000256" key="1">
    <source>
        <dbReference type="ARBA" id="ARBA00000085"/>
    </source>
</evidence>
<reference evidence="10 11" key="1">
    <citation type="journal article" date="2011" name="Int. J. Syst. Evol. Microbiol.">
        <title>Zhongshania antarctica gen. nov., sp. nov. and Zhongshania guokunii sp. nov., gammaproteobacteria respectively isolated from coastal attached (fast) ice and surface seawater of the Antarctic.</title>
        <authorList>
            <person name="Li H.J."/>
            <person name="Zhang X.Y."/>
            <person name="Chen C.X."/>
            <person name="Zhang Y.J."/>
            <person name="Gao Z.M."/>
            <person name="Yu Y."/>
            <person name="Chen X.L."/>
            <person name="Chen B."/>
            <person name="Zhang Y.Z."/>
        </authorList>
    </citation>
    <scope>NUCLEOTIDE SEQUENCE [LARGE SCALE GENOMIC DNA]</scope>
    <source>
        <strain evidence="10 11">ZS6-22T</strain>
    </source>
</reference>
<keyword evidence="7" id="KW-1133">Transmembrane helix</keyword>
<feature type="domain" description="Histidine kinase" evidence="8">
    <location>
        <begin position="286"/>
        <end position="518"/>
    </location>
</feature>
<comment type="caution">
    <text evidence="10">The sequence shown here is derived from an EMBL/GenBank/DDBJ whole genome shotgun (WGS) entry which is preliminary data.</text>
</comment>
<comment type="catalytic activity">
    <reaction evidence="1">
        <text>ATP + protein L-histidine = ADP + protein N-phospho-L-histidine.</text>
        <dbReference type="EC" id="2.7.13.3"/>
    </reaction>
</comment>
<evidence type="ECO:0000256" key="7">
    <source>
        <dbReference type="SAM" id="Phobius"/>
    </source>
</evidence>
<keyword evidence="4" id="KW-0597">Phosphoprotein</keyword>
<dbReference type="InterPro" id="IPR036097">
    <property type="entry name" value="HisK_dim/P_sf"/>
</dbReference>
<organism evidence="10 11">
    <name type="scientific">Zhongshania guokunii</name>
    <dbReference type="NCBI Taxonomy" id="641783"/>
    <lineage>
        <taxon>Bacteria</taxon>
        <taxon>Pseudomonadati</taxon>
        <taxon>Pseudomonadota</taxon>
        <taxon>Gammaproteobacteria</taxon>
        <taxon>Cellvibrionales</taxon>
        <taxon>Spongiibacteraceae</taxon>
        <taxon>Zhongshania</taxon>
    </lineage>
</organism>
<sequence length="527" mass="58187">MATKLRGYFSSIAFDRKLAWSMVASCMLIGVLSISLCTMLAVNAAHKSRQQKYAVVANLMAQFLANASSENVAVVRQGLGVDSDISRVCAYSGETTATLMFEYHAQPSDVKCSSTLPNAASLAEEDLIYSIDRDGHAPLHIVMRSSSQCLNLYLQSSWWVLGLIVLLSVLLAFLFSSWVRKQLLMPIYSLLEVIGVVRRNQDYSIRAEKFANDEFGELYDNFNDMIANVERRDREVLSARRELELRVCEVDVSNRELNGTLQRLKQTQQQLINTEKMASLGALVAGVAHEINTPIGVGVTAASTLKANTDEVQKRYQQGDLTQSALQLYWEQTAAASQMILGNLERAAGLIQSFKLVAVDQSSSDVRRFNIKAYVNEVLLSVNPQIRKAGLECHLECEDDIFICSYPGALSQIVTNLVMNAIHHAYPEGETGHLSLKIQVLAGGEINLQFSDDGVGIPLENLSRVCDPFFTTRRGRGGSGLGLHIVYNLVTQQLCGKIKIDSEEGKGTSINLYFPPDVAKVGFYEHV</sequence>
<evidence type="ECO:0000313" key="10">
    <source>
        <dbReference type="EMBL" id="MEX1669201.1"/>
    </source>
</evidence>
<evidence type="ECO:0000256" key="6">
    <source>
        <dbReference type="ARBA" id="ARBA00022777"/>
    </source>
</evidence>
<dbReference type="EC" id="2.7.13.3" evidence="3"/>
<dbReference type="Pfam" id="PF02518">
    <property type="entry name" value="HATPase_c"/>
    <property type="match status" value="1"/>
</dbReference>
<evidence type="ECO:0000256" key="4">
    <source>
        <dbReference type="ARBA" id="ARBA00022553"/>
    </source>
</evidence>
<dbReference type="SUPFAM" id="SSF55874">
    <property type="entry name" value="ATPase domain of HSP90 chaperone/DNA topoisomerase II/histidine kinase"/>
    <property type="match status" value="1"/>
</dbReference>
<dbReference type="GO" id="GO:0016301">
    <property type="term" value="F:kinase activity"/>
    <property type="evidence" value="ECO:0007669"/>
    <property type="project" value="UniProtKB-KW"/>
</dbReference>
<dbReference type="InterPro" id="IPR036890">
    <property type="entry name" value="HATPase_C_sf"/>
</dbReference>
<dbReference type="EMBL" id="JBFRYA010000007">
    <property type="protein sequence ID" value="MEX1669201.1"/>
    <property type="molecule type" value="Genomic_DNA"/>
</dbReference>
<dbReference type="Gene3D" id="6.10.340.10">
    <property type="match status" value="1"/>
</dbReference>
<dbReference type="InterPro" id="IPR005467">
    <property type="entry name" value="His_kinase_dom"/>
</dbReference>
<keyword evidence="7" id="KW-0812">Transmembrane</keyword>
<dbReference type="PRINTS" id="PR00344">
    <property type="entry name" value="BCTRLSENSOR"/>
</dbReference>
<dbReference type="Gene3D" id="3.30.565.10">
    <property type="entry name" value="Histidine kinase-like ATPase, C-terminal domain"/>
    <property type="match status" value="1"/>
</dbReference>
<dbReference type="InterPro" id="IPR003660">
    <property type="entry name" value="HAMP_dom"/>
</dbReference>
<keyword evidence="7" id="KW-0472">Membrane</keyword>
<gene>
    <name evidence="10" type="ORF">AB4876_09785</name>
</gene>
<dbReference type="InterPro" id="IPR003661">
    <property type="entry name" value="HisK_dim/P_dom"/>
</dbReference>
<name>A0ABV3U5Q3_9GAMM</name>
<dbReference type="Gene3D" id="1.10.287.130">
    <property type="match status" value="1"/>
</dbReference>
<protein>
    <recommendedName>
        <fullName evidence="3">histidine kinase</fullName>
        <ecNumber evidence="3">2.7.13.3</ecNumber>
    </recommendedName>
</protein>
<feature type="transmembrane region" description="Helical" evidence="7">
    <location>
        <begin position="20"/>
        <end position="42"/>
    </location>
</feature>
<evidence type="ECO:0000256" key="2">
    <source>
        <dbReference type="ARBA" id="ARBA00004370"/>
    </source>
</evidence>
<dbReference type="Proteomes" id="UP001557485">
    <property type="component" value="Unassembled WGS sequence"/>
</dbReference>
<dbReference type="PANTHER" id="PTHR43065:SF47">
    <property type="match status" value="1"/>
</dbReference>
<keyword evidence="6 10" id="KW-0418">Kinase</keyword>
<proteinExistence type="predicted"/>
<dbReference type="PROSITE" id="PS50109">
    <property type="entry name" value="HIS_KIN"/>
    <property type="match status" value="1"/>
</dbReference>
<keyword evidence="5" id="KW-0808">Transferase</keyword>
<evidence type="ECO:0000313" key="11">
    <source>
        <dbReference type="Proteomes" id="UP001557485"/>
    </source>
</evidence>
<feature type="transmembrane region" description="Helical" evidence="7">
    <location>
        <begin position="158"/>
        <end position="179"/>
    </location>
</feature>
<accession>A0ABV3U5Q3</accession>
<dbReference type="SUPFAM" id="SSF47384">
    <property type="entry name" value="Homodimeric domain of signal transducing histidine kinase"/>
    <property type="match status" value="1"/>
</dbReference>
<dbReference type="CDD" id="cd00082">
    <property type="entry name" value="HisKA"/>
    <property type="match status" value="1"/>
</dbReference>
<dbReference type="PANTHER" id="PTHR43065">
    <property type="entry name" value="SENSOR HISTIDINE KINASE"/>
    <property type="match status" value="1"/>
</dbReference>
<comment type="subcellular location">
    <subcellularLocation>
        <location evidence="2">Membrane</location>
    </subcellularLocation>
</comment>
<evidence type="ECO:0000259" key="8">
    <source>
        <dbReference type="PROSITE" id="PS50109"/>
    </source>
</evidence>
<evidence type="ECO:0000256" key="3">
    <source>
        <dbReference type="ARBA" id="ARBA00012438"/>
    </source>
</evidence>
<dbReference type="PROSITE" id="PS50885">
    <property type="entry name" value="HAMP"/>
    <property type="match status" value="1"/>
</dbReference>
<dbReference type="CDD" id="cd06225">
    <property type="entry name" value="HAMP"/>
    <property type="match status" value="1"/>
</dbReference>
<dbReference type="InterPro" id="IPR004358">
    <property type="entry name" value="Sig_transdc_His_kin-like_C"/>
</dbReference>